<dbReference type="InterPro" id="IPR040449">
    <property type="entry name" value="Peptidase_S66_N"/>
</dbReference>
<dbReference type="GO" id="GO:0004180">
    <property type="term" value="F:carboxypeptidase activity"/>
    <property type="evidence" value="ECO:0007669"/>
    <property type="project" value="UniProtKB-KW"/>
</dbReference>
<reference evidence="9" key="2">
    <citation type="submission" date="2020-09" db="EMBL/GenBank/DDBJ databases">
        <authorList>
            <person name="Sun Q."/>
            <person name="Zhou Y."/>
        </authorList>
    </citation>
    <scope>NUCLEOTIDE SEQUENCE</scope>
    <source>
        <strain evidence="9">CGMCC 1.12924</strain>
    </source>
</reference>
<dbReference type="Pfam" id="PF17676">
    <property type="entry name" value="Peptidase_S66C"/>
    <property type="match status" value="1"/>
</dbReference>
<dbReference type="AlphaFoldDB" id="A0A8J2Y8V6"/>
<feature type="domain" description="LD-carboxypeptidase C-terminal" evidence="8">
    <location>
        <begin position="171"/>
        <end position="295"/>
    </location>
</feature>
<keyword evidence="4" id="KW-0378">Hydrolase</keyword>
<evidence type="ECO:0000256" key="3">
    <source>
        <dbReference type="ARBA" id="ARBA00022670"/>
    </source>
</evidence>
<evidence type="ECO:0000259" key="7">
    <source>
        <dbReference type="Pfam" id="PF02016"/>
    </source>
</evidence>
<evidence type="ECO:0000256" key="4">
    <source>
        <dbReference type="ARBA" id="ARBA00022801"/>
    </source>
</evidence>
<organism evidence="9 10">
    <name type="scientific">Planktosalinus lacus</name>
    <dbReference type="NCBI Taxonomy" id="1526573"/>
    <lineage>
        <taxon>Bacteria</taxon>
        <taxon>Pseudomonadati</taxon>
        <taxon>Bacteroidota</taxon>
        <taxon>Flavobacteriia</taxon>
        <taxon>Flavobacteriales</taxon>
        <taxon>Flavobacteriaceae</taxon>
        <taxon>Planktosalinus</taxon>
    </lineage>
</organism>
<proteinExistence type="inferred from homology"/>
<evidence type="ECO:0000256" key="2">
    <source>
        <dbReference type="ARBA" id="ARBA00022645"/>
    </source>
</evidence>
<feature type="active site" description="Charge relay system" evidence="6">
    <location>
        <position position="280"/>
    </location>
</feature>
<name>A0A8J2Y8V6_9FLAO</name>
<feature type="active site" description="Nucleophile" evidence="6">
    <location>
        <position position="109"/>
    </location>
</feature>
<dbReference type="Gene3D" id="3.40.50.10740">
    <property type="entry name" value="Class I glutamine amidotransferase-like"/>
    <property type="match status" value="1"/>
</dbReference>
<dbReference type="Pfam" id="PF02016">
    <property type="entry name" value="Peptidase_S66"/>
    <property type="match status" value="1"/>
</dbReference>
<evidence type="ECO:0000256" key="1">
    <source>
        <dbReference type="ARBA" id="ARBA00010233"/>
    </source>
</evidence>
<dbReference type="EMBL" id="BMGK01000007">
    <property type="protein sequence ID" value="GGD95584.1"/>
    <property type="molecule type" value="Genomic_DNA"/>
</dbReference>
<dbReference type="Proteomes" id="UP000652231">
    <property type="component" value="Unassembled WGS sequence"/>
</dbReference>
<dbReference type="Gene3D" id="3.50.30.60">
    <property type="entry name" value="LD-carboxypeptidase A C-terminal domain-like"/>
    <property type="match status" value="1"/>
</dbReference>
<accession>A0A8J2Y8V6</accession>
<dbReference type="CDD" id="cd07025">
    <property type="entry name" value="Peptidase_S66"/>
    <property type="match status" value="1"/>
</dbReference>
<dbReference type="RefSeq" id="WP_188441920.1">
    <property type="nucleotide sequence ID" value="NZ_BMGK01000007.1"/>
</dbReference>
<sequence>MNSIPKLQKGDQVAIVATARKISREEIQPAHDLLKSWGLIPVLGKTIGAVENQFAGSDALRISDVQMMLDNPDIKAIWCARGGYGTVRIIDQLNFTTFKKHPKWIVGYSDVTGFHSYLHKMGFETLHAPMPVDIAKQSEEAVSCLRKALFGEKYKICYNTKDPRTRQGVAEGQLVGGNLSMLYSLCGSASALDTRGKILFLEDLDEYLYHIDRMMQNLKRNNMLENIAGLVVGGIDAMRDNTKAFGFKTDNPFGKTAKEIIAETVSEYDFPVCYDFPSGHHSDNRALILGRNITLEVGVKTSLKF</sequence>
<dbReference type="PANTHER" id="PTHR30237">
    <property type="entry name" value="MURAMOYLTETRAPEPTIDE CARBOXYPEPTIDASE"/>
    <property type="match status" value="1"/>
</dbReference>
<feature type="domain" description="LD-carboxypeptidase N-terminal" evidence="7">
    <location>
        <begin position="13"/>
        <end position="128"/>
    </location>
</feature>
<dbReference type="InterPro" id="IPR029062">
    <property type="entry name" value="Class_I_gatase-like"/>
</dbReference>
<evidence type="ECO:0000256" key="6">
    <source>
        <dbReference type="PIRSR" id="PIRSR028757-1"/>
    </source>
</evidence>
<keyword evidence="10" id="KW-1185">Reference proteome</keyword>
<dbReference type="GO" id="GO:0008236">
    <property type="term" value="F:serine-type peptidase activity"/>
    <property type="evidence" value="ECO:0007669"/>
    <property type="project" value="UniProtKB-KW"/>
</dbReference>
<dbReference type="InterPro" id="IPR027461">
    <property type="entry name" value="Carboxypeptidase_A_C_sf"/>
</dbReference>
<dbReference type="InterPro" id="IPR040921">
    <property type="entry name" value="Peptidase_S66C"/>
</dbReference>
<feature type="active site" description="Charge relay system" evidence="6">
    <location>
        <position position="202"/>
    </location>
</feature>
<comment type="caution">
    <text evidence="9">The sequence shown here is derived from an EMBL/GenBank/DDBJ whole genome shotgun (WGS) entry which is preliminary data.</text>
</comment>
<dbReference type="SUPFAM" id="SSF141986">
    <property type="entry name" value="LD-carboxypeptidase A C-terminal domain-like"/>
    <property type="match status" value="1"/>
</dbReference>
<evidence type="ECO:0000256" key="5">
    <source>
        <dbReference type="ARBA" id="ARBA00022825"/>
    </source>
</evidence>
<evidence type="ECO:0000313" key="9">
    <source>
        <dbReference type="EMBL" id="GGD95584.1"/>
    </source>
</evidence>
<keyword evidence="3" id="KW-0645">Protease</keyword>
<dbReference type="InterPro" id="IPR027478">
    <property type="entry name" value="LdcA_N"/>
</dbReference>
<dbReference type="GO" id="GO:0006508">
    <property type="term" value="P:proteolysis"/>
    <property type="evidence" value="ECO:0007669"/>
    <property type="project" value="UniProtKB-KW"/>
</dbReference>
<protein>
    <submittedName>
        <fullName evidence="9">Peptidase S66</fullName>
    </submittedName>
</protein>
<evidence type="ECO:0000259" key="8">
    <source>
        <dbReference type="Pfam" id="PF17676"/>
    </source>
</evidence>
<reference evidence="9" key="1">
    <citation type="journal article" date="2014" name="Int. J. Syst. Evol. Microbiol.">
        <title>Complete genome sequence of Corynebacterium casei LMG S-19264T (=DSM 44701T), isolated from a smear-ripened cheese.</title>
        <authorList>
            <consortium name="US DOE Joint Genome Institute (JGI-PGF)"/>
            <person name="Walter F."/>
            <person name="Albersmeier A."/>
            <person name="Kalinowski J."/>
            <person name="Ruckert C."/>
        </authorList>
    </citation>
    <scope>NUCLEOTIDE SEQUENCE</scope>
    <source>
        <strain evidence="9">CGMCC 1.12924</strain>
    </source>
</reference>
<keyword evidence="5" id="KW-0720">Serine protease</keyword>
<gene>
    <name evidence="9" type="ORF">GCM10011312_19080</name>
</gene>
<dbReference type="PANTHER" id="PTHR30237:SF2">
    <property type="entry name" value="MUREIN TETRAPEPTIDE CARBOXYPEPTIDASE"/>
    <property type="match status" value="1"/>
</dbReference>
<dbReference type="PIRSF" id="PIRSF028757">
    <property type="entry name" value="LD-carboxypeptidase"/>
    <property type="match status" value="1"/>
</dbReference>
<dbReference type="SUPFAM" id="SSF52317">
    <property type="entry name" value="Class I glutamine amidotransferase-like"/>
    <property type="match status" value="1"/>
</dbReference>
<dbReference type="InterPro" id="IPR003507">
    <property type="entry name" value="S66_fam"/>
</dbReference>
<comment type="similarity">
    <text evidence="1">Belongs to the peptidase S66 family.</text>
</comment>
<keyword evidence="2" id="KW-0121">Carboxypeptidase</keyword>
<evidence type="ECO:0000313" key="10">
    <source>
        <dbReference type="Proteomes" id="UP000652231"/>
    </source>
</evidence>